<protein>
    <recommendedName>
        <fullName evidence="3">Transposase</fullName>
    </recommendedName>
</protein>
<evidence type="ECO:0000313" key="1">
    <source>
        <dbReference type="EMBL" id="MBF6228196.1"/>
    </source>
</evidence>
<organism evidence="1 2">
    <name type="scientific">Nocardia abscessus</name>
    <dbReference type="NCBI Taxonomy" id="120957"/>
    <lineage>
        <taxon>Bacteria</taxon>
        <taxon>Bacillati</taxon>
        <taxon>Actinomycetota</taxon>
        <taxon>Actinomycetes</taxon>
        <taxon>Mycobacteriales</taxon>
        <taxon>Nocardiaceae</taxon>
        <taxon>Nocardia</taxon>
    </lineage>
</organism>
<evidence type="ECO:0008006" key="3">
    <source>
        <dbReference type="Google" id="ProtNLM"/>
    </source>
</evidence>
<dbReference type="Proteomes" id="UP000807309">
    <property type="component" value="Unassembled WGS sequence"/>
</dbReference>
<proteinExistence type="predicted"/>
<dbReference type="RefSeq" id="WP_195035110.1">
    <property type="nucleotide sequence ID" value="NZ_JADLRE010000020.1"/>
</dbReference>
<name>A0ABS0CCX8_9NOCA</name>
<comment type="caution">
    <text evidence="1">The sequence shown here is derived from an EMBL/GenBank/DDBJ whole genome shotgun (WGS) entry which is preliminary data.</text>
</comment>
<accession>A0ABS0CCX8</accession>
<keyword evidence="2" id="KW-1185">Reference proteome</keyword>
<gene>
    <name evidence="1" type="ORF">IU470_24200</name>
</gene>
<dbReference type="EMBL" id="JADLRE010000020">
    <property type="protein sequence ID" value="MBF6228196.1"/>
    <property type="molecule type" value="Genomic_DNA"/>
</dbReference>
<sequence>MRLAHAQMQVHLTCRIQRCAWKAAAYRTLVSTGRLTPQAVTYRERAAARGMRFPSHDEPDIAHHELDAPTLQKVLEGLSALTGSTEPLRG</sequence>
<evidence type="ECO:0000313" key="2">
    <source>
        <dbReference type="Proteomes" id="UP000807309"/>
    </source>
</evidence>
<reference evidence="1 2" key="1">
    <citation type="submission" date="2020-10" db="EMBL/GenBank/DDBJ databases">
        <title>Identification of Nocardia species via Next-generation sequencing and recognition of intraspecies genetic diversity.</title>
        <authorList>
            <person name="Li P."/>
            <person name="Li P."/>
            <person name="Lu B."/>
        </authorList>
    </citation>
    <scope>NUCLEOTIDE SEQUENCE [LARGE SCALE GENOMIC DNA]</scope>
    <source>
        <strain evidence="1 2">N-11</strain>
    </source>
</reference>